<proteinExistence type="predicted"/>
<organism evidence="1 2">
    <name type="scientific">Priestia filamentosa</name>
    <dbReference type="NCBI Taxonomy" id="1402861"/>
    <lineage>
        <taxon>Bacteria</taxon>
        <taxon>Bacillati</taxon>
        <taxon>Bacillota</taxon>
        <taxon>Bacilli</taxon>
        <taxon>Bacillales</taxon>
        <taxon>Bacillaceae</taxon>
        <taxon>Priestia</taxon>
    </lineage>
</organism>
<reference evidence="2" key="2">
    <citation type="submission" date="2015-06" db="EMBL/GenBank/DDBJ databases">
        <title>Genome Sequence of Bacillus endophyticus and Analysis of its Companion Mechanism in the Ketogulonigenium vulgare-Bacillus strain Consortium.</title>
        <authorList>
            <person name="Jia N."/>
            <person name="Du J."/>
            <person name="Ding M.-Z."/>
            <person name="Gao F."/>
            <person name="Yuan Y.-J."/>
        </authorList>
    </citation>
    <scope>NUCLEOTIDE SEQUENCE [LARGE SCALE GENOMIC DNA]</scope>
    <source>
        <strain evidence="2">Hbe603</strain>
    </source>
</reference>
<evidence type="ECO:0000313" key="1">
    <source>
        <dbReference type="EMBL" id="AKO91911.1"/>
    </source>
</evidence>
<dbReference type="AlphaFoldDB" id="A0A0H4KGH8"/>
<accession>A0A0H4KGH8</accession>
<sequence length="219" mass="25275">MKDYSNYYGVSTNDRLIHDGKLLFKRSLRGLESYDVLVGTETVRVNIENRFNSSGGYSKYVYTDSELIDYGTPLKWNDENWLVASKPEANAIFKKAEIGFCNHLFPITTIESVRVDTGKLDWRKQPIYEVIEQAKTDYIPCIAESKIITNKTQEAINMPEGQLILTLPYTEHEDIRLDESVILYKENYKIIHIDWTNSYEGKGIIKLTVEREVVEDATS</sequence>
<keyword evidence="2" id="KW-1185">Reference proteome</keyword>
<dbReference type="RefSeq" id="WP_046216871.1">
    <property type="nucleotide sequence ID" value="NZ_CP011974.1"/>
</dbReference>
<dbReference type="KEGG" id="beo:BEH_07230"/>
<gene>
    <name evidence="1" type="ORF">BEH_07230</name>
</gene>
<reference evidence="1 2" key="1">
    <citation type="journal article" date="2015" name="PLoS ONE">
        <title>Genome Sequence of Bacillus endophyticus and Analysis of Its Companion Mechanism in the Ketogulonigenium vulgare-Bacillus Strain Consortium.</title>
        <authorList>
            <person name="Jia N."/>
            <person name="Du J."/>
            <person name="Ding M.Z."/>
            <person name="Gao F."/>
            <person name="Yuan Y.J."/>
        </authorList>
    </citation>
    <scope>NUCLEOTIDE SEQUENCE [LARGE SCALE GENOMIC DNA]</scope>
    <source>
        <strain evidence="1 2">Hbe603</strain>
    </source>
</reference>
<dbReference type="Proteomes" id="UP000036202">
    <property type="component" value="Chromosome"/>
</dbReference>
<dbReference type="OrthoDB" id="2892415at2"/>
<name>A0A0H4KGH8_9BACI</name>
<dbReference type="EMBL" id="CP011974">
    <property type="protein sequence ID" value="AKO91911.1"/>
    <property type="molecule type" value="Genomic_DNA"/>
</dbReference>
<protein>
    <submittedName>
        <fullName evidence="1">Uncharacterized protein</fullName>
    </submittedName>
</protein>
<dbReference type="PATRIC" id="fig|135735.6.peg.1461"/>
<evidence type="ECO:0000313" key="2">
    <source>
        <dbReference type="Proteomes" id="UP000036202"/>
    </source>
</evidence>